<dbReference type="InterPro" id="IPR036420">
    <property type="entry name" value="BRCT_dom_sf"/>
</dbReference>
<dbReference type="SMART" id="SM00278">
    <property type="entry name" value="HhH1"/>
    <property type="match status" value="3"/>
</dbReference>
<evidence type="ECO:0000259" key="16">
    <source>
        <dbReference type="PROSITE" id="PS50172"/>
    </source>
</evidence>
<dbReference type="SUPFAM" id="SSF56091">
    <property type="entry name" value="DNA ligase/mRNA capping enzyme, catalytic domain"/>
    <property type="match status" value="1"/>
</dbReference>
<evidence type="ECO:0000256" key="9">
    <source>
        <dbReference type="ARBA" id="ARBA00022842"/>
    </source>
</evidence>
<dbReference type="SMART" id="SM00292">
    <property type="entry name" value="BRCT"/>
    <property type="match status" value="1"/>
</dbReference>
<keyword evidence="9 15" id="KW-0460">Magnesium</keyword>
<dbReference type="Pfam" id="PF12826">
    <property type="entry name" value="HHH_2"/>
    <property type="match status" value="1"/>
</dbReference>
<comment type="cofactor">
    <cofactor evidence="15">
        <name>Mg(2+)</name>
        <dbReference type="ChEBI" id="CHEBI:18420"/>
    </cofactor>
    <cofactor evidence="15">
        <name>Mn(2+)</name>
        <dbReference type="ChEBI" id="CHEBI:29035"/>
    </cofactor>
</comment>
<dbReference type="GO" id="GO:0006260">
    <property type="term" value="P:DNA replication"/>
    <property type="evidence" value="ECO:0007669"/>
    <property type="project" value="UniProtKB-KW"/>
</dbReference>
<feature type="binding site" evidence="15">
    <location>
        <position position="119"/>
    </location>
    <ligand>
        <name>NAD(+)</name>
        <dbReference type="ChEBI" id="CHEBI:57540"/>
    </ligand>
</feature>
<dbReference type="OrthoDB" id="9759736at2"/>
<reference evidence="19" key="3">
    <citation type="submission" date="2015-08" db="EMBL/GenBank/DDBJ databases">
        <title>Draft Genome Sequence of a Heterotrophic Facultative Anaerobic Bacterium Ardenticatena maritima Strain 110S.</title>
        <authorList>
            <person name="Kawaichi S."/>
            <person name="Yoshida T."/>
            <person name="Sako Y."/>
            <person name="Nakamura R."/>
        </authorList>
    </citation>
    <scope>NUCLEOTIDE SEQUENCE [LARGE SCALE GENOMIC DNA]</scope>
    <source>
        <strain evidence="19">110S</strain>
    </source>
</reference>
<feature type="binding site" evidence="15">
    <location>
        <position position="312"/>
    </location>
    <ligand>
        <name>NAD(+)</name>
        <dbReference type="ChEBI" id="CHEBI:57540"/>
    </ligand>
</feature>
<feature type="binding site" evidence="15">
    <location>
        <position position="430"/>
    </location>
    <ligand>
        <name>Zn(2+)</name>
        <dbReference type="ChEBI" id="CHEBI:29105"/>
    </ligand>
</feature>
<evidence type="ECO:0000313" key="19">
    <source>
        <dbReference type="Proteomes" id="UP000037784"/>
    </source>
</evidence>
<dbReference type="FunFam" id="1.10.150.20:FF:000006">
    <property type="entry name" value="DNA ligase"/>
    <property type="match status" value="1"/>
</dbReference>
<dbReference type="Proteomes" id="UP000050502">
    <property type="component" value="Unassembled WGS sequence"/>
</dbReference>
<dbReference type="Proteomes" id="UP000037784">
    <property type="component" value="Unassembled WGS sequence"/>
</dbReference>
<evidence type="ECO:0000256" key="10">
    <source>
        <dbReference type="ARBA" id="ARBA00023027"/>
    </source>
</evidence>
<gene>
    <name evidence="15" type="primary">ligA</name>
    <name evidence="17" type="ORF">ARMA_0890</name>
    <name evidence="18" type="ORF">SE16_02955</name>
</gene>
<keyword evidence="8 15" id="KW-0862">Zinc</keyword>
<keyword evidence="4 15" id="KW-0436">Ligase</keyword>
<organism evidence="17 19">
    <name type="scientific">Ardenticatena maritima</name>
    <dbReference type="NCBI Taxonomy" id="872965"/>
    <lineage>
        <taxon>Bacteria</taxon>
        <taxon>Bacillati</taxon>
        <taxon>Chloroflexota</taxon>
        <taxon>Ardenticatenia</taxon>
        <taxon>Ardenticatenales</taxon>
        <taxon>Ardenticatenaceae</taxon>
        <taxon>Ardenticatena</taxon>
    </lineage>
</organism>
<dbReference type="PANTHER" id="PTHR23389">
    <property type="entry name" value="CHROMOSOME TRANSMISSION FIDELITY FACTOR 18"/>
    <property type="match status" value="1"/>
</dbReference>
<evidence type="ECO:0000256" key="13">
    <source>
        <dbReference type="ARBA" id="ARBA00034005"/>
    </source>
</evidence>
<dbReference type="FunFam" id="1.10.150.20:FF:000007">
    <property type="entry name" value="DNA ligase"/>
    <property type="match status" value="1"/>
</dbReference>
<dbReference type="HAMAP" id="MF_01588">
    <property type="entry name" value="DNA_ligase_A"/>
    <property type="match status" value="1"/>
</dbReference>
<dbReference type="FunCoup" id="A0A0M9UC46">
    <property type="interactions" value="313"/>
</dbReference>
<feature type="binding site" evidence="15">
    <location>
        <begin position="88"/>
        <end position="89"/>
    </location>
    <ligand>
        <name>NAD(+)</name>
        <dbReference type="ChEBI" id="CHEBI:57540"/>
    </ligand>
</feature>
<feature type="binding site" evidence="15">
    <location>
        <position position="453"/>
    </location>
    <ligand>
        <name>Zn(2+)</name>
        <dbReference type="ChEBI" id="CHEBI:29105"/>
    </ligand>
</feature>
<evidence type="ECO:0000256" key="5">
    <source>
        <dbReference type="ARBA" id="ARBA00022705"/>
    </source>
</evidence>
<protein>
    <recommendedName>
        <fullName evidence="3 15">DNA ligase</fullName>
        <ecNumber evidence="2 15">6.5.1.2</ecNumber>
    </recommendedName>
    <alternativeName>
        <fullName evidence="15">Polydeoxyribonucleotide synthase [NAD(+)]</fullName>
    </alternativeName>
</protein>
<keyword evidence="7 15" id="KW-0227">DNA damage</keyword>
<evidence type="ECO:0000256" key="8">
    <source>
        <dbReference type="ARBA" id="ARBA00022833"/>
    </source>
</evidence>
<feature type="domain" description="BRCT" evidence="16">
    <location>
        <begin position="615"/>
        <end position="695"/>
    </location>
</feature>
<comment type="caution">
    <text evidence="17">The sequence shown here is derived from an EMBL/GenBank/DDBJ whole genome shotgun (WGS) entry which is preliminary data.</text>
</comment>
<proteinExistence type="inferred from homology"/>
<dbReference type="Gene3D" id="3.40.50.10190">
    <property type="entry name" value="BRCT domain"/>
    <property type="match status" value="1"/>
</dbReference>
<feature type="binding site" evidence="15">
    <location>
        <position position="448"/>
    </location>
    <ligand>
        <name>Zn(2+)</name>
        <dbReference type="ChEBI" id="CHEBI:29105"/>
    </ligand>
</feature>
<name>A0A0M9UC46_9CHLR</name>
<evidence type="ECO:0000256" key="3">
    <source>
        <dbReference type="ARBA" id="ARBA00013308"/>
    </source>
</evidence>
<dbReference type="Pfam" id="PF00533">
    <property type="entry name" value="BRCT"/>
    <property type="match status" value="1"/>
</dbReference>
<dbReference type="GO" id="GO:0003677">
    <property type="term" value="F:DNA binding"/>
    <property type="evidence" value="ECO:0007669"/>
    <property type="project" value="InterPro"/>
</dbReference>
<evidence type="ECO:0000313" key="18">
    <source>
        <dbReference type="EMBL" id="KPL89423.1"/>
    </source>
</evidence>
<dbReference type="InterPro" id="IPR003583">
    <property type="entry name" value="Hlx-hairpin-Hlx_DNA-bd_motif"/>
</dbReference>
<dbReference type="PIRSF" id="PIRSF001604">
    <property type="entry name" value="LigA"/>
    <property type="match status" value="1"/>
</dbReference>
<dbReference type="Gene3D" id="3.30.470.30">
    <property type="entry name" value="DNA ligase/mRNA capping enzyme"/>
    <property type="match status" value="1"/>
</dbReference>
<dbReference type="Pfam" id="PF01653">
    <property type="entry name" value="DNA_ligase_aden"/>
    <property type="match status" value="1"/>
</dbReference>
<dbReference type="RefSeq" id="WP_054492388.1">
    <property type="nucleotide sequence ID" value="NZ_BBZA01000059.1"/>
</dbReference>
<dbReference type="Pfam" id="PF03120">
    <property type="entry name" value="OB_DNA_ligase"/>
    <property type="match status" value="1"/>
</dbReference>
<dbReference type="InterPro" id="IPR001679">
    <property type="entry name" value="DNA_ligase"/>
</dbReference>
<dbReference type="AlphaFoldDB" id="A0A0M9UC46"/>
<reference evidence="18 20" key="2">
    <citation type="submission" date="2015-07" db="EMBL/GenBank/DDBJ databases">
        <title>Whole genome sequence of Ardenticatena maritima DSM 23922.</title>
        <authorList>
            <person name="Hemp J."/>
            <person name="Ward L.M."/>
            <person name="Pace L.A."/>
            <person name="Fischer W.W."/>
        </authorList>
    </citation>
    <scope>NUCLEOTIDE SEQUENCE [LARGE SCALE GENOMIC DNA]</scope>
    <source>
        <strain evidence="18 20">110S</strain>
    </source>
</reference>
<dbReference type="SUPFAM" id="SSF50249">
    <property type="entry name" value="Nucleic acid-binding proteins"/>
    <property type="match status" value="1"/>
</dbReference>
<evidence type="ECO:0000256" key="14">
    <source>
        <dbReference type="ARBA" id="ARBA00060881"/>
    </source>
</evidence>
<comment type="catalytic activity">
    <reaction evidence="13 15">
        <text>NAD(+) + (deoxyribonucleotide)n-3'-hydroxyl + 5'-phospho-(deoxyribonucleotide)m = (deoxyribonucleotide)n+m + AMP + beta-nicotinamide D-nucleotide.</text>
        <dbReference type="EC" id="6.5.1.2"/>
    </reaction>
</comment>
<dbReference type="InterPro" id="IPR018239">
    <property type="entry name" value="DNA_ligase_AS"/>
</dbReference>
<dbReference type="Gene3D" id="1.10.287.610">
    <property type="entry name" value="Helix hairpin bin"/>
    <property type="match status" value="1"/>
</dbReference>
<evidence type="ECO:0000256" key="7">
    <source>
        <dbReference type="ARBA" id="ARBA00022763"/>
    </source>
</evidence>
<feature type="binding site" evidence="15">
    <location>
        <position position="196"/>
    </location>
    <ligand>
        <name>NAD(+)</name>
        <dbReference type="ChEBI" id="CHEBI:57540"/>
    </ligand>
</feature>
<dbReference type="PATRIC" id="fig|872965.6.peg.547"/>
<dbReference type="FunFam" id="3.40.50.10190:FF:000054">
    <property type="entry name" value="DNA ligase"/>
    <property type="match status" value="1"/>
</dbReference>
<dbReference type="SMART" id="SM00532">
    <property type="entry name" value="LIGANc"/>
    <property type="match status" value="1"/>
</dbReference>
<dbReference type="Pfam" id="PF03119">
    <property type="entry name" value="DNA_ligase_ZBD"/>
    <property type="match status" value="1"/>
</dbReference>
<keyword evidence="12 15" id="KW-0464">Manganese</keyword>
<evidence type="ECO:0000256" key="6">
    <source>
        <dbReference type="ARBA" id="ARBA00022723"/>
    </source>
</evidence>
<dbReference type="FunFam" id="3.30.470.30:FF:000001">
    <property type="entry name" value="DNA ligase"/>
    <property type="match status" value="1"/>
</dbReference>
<dbReference type="CDD" id="cd17748">
    <property type="entry name" value="BRCT_DNA_ligase_like"/>
    <property type="match status" value="1"/>
</dbReference>
<reference evidence="17 19" key="1">
    <citation type="journal article" date="2015" name="Genome Announc.">
        <title>Draft Genome Sequence of a Heterotrophic Facultative Anaerobic Thermophilic Bacterium, Ardenticatena maritima Strain 110ST.</title>
        <authorList>
            <person name="Kawaichi S."/>
            <person name="Yoshida T."/>
            <person name="Sako Y."/>
            <person name="Nakamura R."/>
        </authorList>
    </citation>
    <scope>NUCLEOTIDE SEQUENCE [LARGE SCALE GENOMIC DNA]</scope>
    <source>
        <strain evidence="17 19">110S</strain>
    </source>
</reference>
<dbReference type="PANTHER" id="PTHR23389:SF9">
    <property type="entry name" value="DNA LIGASE"/>
    <property type="match status" value="1"/>
</dbReference>
<feature type="binding site" evidence="15">
    <location>
        <begin position="39"/>
        <end position="43"/>
    </location>
    <ligand>
        <name>NAD(+)</name>
        <dbReference type="ChEBI" id="CHEBI:57540"/>
    </ligand>
</feature>
<evidence type="ECO:0000256" key="12">
    <source>
        <dbReference type="ARBA" id="ARBA00023211"/>
    </source>
</evidence>
<keyword evidence="19" id="KW-1185">Reference proteome</keyword>
<dbReference type="STRING" id="872965.SE16_02955"/>
<dbReference type="Gene3D" id="2.40.50.140">
    <property type="entry name" value="Nucleic acid-binding proteins"/>
    <property type="match status" value="1"/>
</dbReference>
<dbReference type="Gene3D" id="1.10.150.20">
    <property type="entry name" value="5' to 3' exonuclease, C-terminal subdomain"/>
    <property type="match status" value="2"/>
</dbReference>
<dbReference type="InterPro" id="IPR001357">
    <property type="entry name" value="BRCT_dom"/>
</dbReference>
<feature type="binding site" evidence="15">
    <location>
        <position position="433"/>
    </location>
    <ligand>
        <name>Zn(2+)</name>
        <dbReference type="ChEBI" id="CHEBI:29105"/>
    </ligand>
</feature>
<comment type="function">
    <text evidence="1 15">DNA ligase that catalyzes the formation of phosphodiester linkages between 5'-phosphoryl and 3'-hydroxyl groups in double-stranded DNA using NAD as a coenzyme and as the energy source for the reaction. It is essential for DNA replication and repair of damaged DNA.</text>
</comment>
<dbReference type="FunFam" id="1.10.287.610:FF:000002">
    <property type="entry name" value="DNA ligase"/>
    <property type="match status" value="1"/>
</dbReference>
<dbReference type="GO" id="GO:0046872">
    <property type="term" value="F:metal ion binding"/>
    <property type="evidence" value="ECO:0007669"/>
    <property type="project" value="UniProtKB-KW"/>
</dbReference>
<dbReference type="GO" id="GO:0006281">
    <property type="term" value="P:DNA repair"/>
    <property type="evidence" value="ECO:0007669"/>
    <property type="project" value="UniProtKB-KW"/>
</dbReference>
<evidence type="ECO:0000256" key="4">
    <source>
        <dbReference type="ARBA" id="ARBA00022598"/>
    </source>
</evidence>
<evidence type="ECO:0000256" key="11">
    <source>
        <dbReference type="ARBA" id="ARBA00023204"/>
    </source>
</evidence>
<dbReference type="NCBIfam" id="TIGR00575">
    <property type="entry name" value="dnlj"/>
    <property type="match status" value="1"/>
</dbReference>
<keyword evidence="5 15" id="KW-0235">DNA replication</keyword>
<dbReference type="InterPro" id="IPR013839">
    <property type="entry name" value="DNAligase_adenylation"/>
</dbReference>
<keyword evidence="6 15" id="KW-0479">Metal-binding</keyword>
<dbReference type="EC" id="6.5.1.2" evidence="2 15"/>
<dbReference type="InterPro" id="IPR010994">
    <property type="entry name" value="RuvA_2-like"/>
</dbReference>
<dbReference type="EMBL" id="BBZA01000059">
    <property type="protein sequence ID" value="GAP62467.1"/>
    <property type="molecule type" value="Genomic_DNA"/>
</dbReference>
<dbReference type="EMBL" id="LGKN01000003">
    <property type="protein sequence ID" value="KPL89423.1"/>
    <property type="molecule type" value="Genomic_DNA"/>
</dbReference>
<dbReference type="GO" id="GO:0005829">
    <property type="term" value="C:cytosol"/>
    <property type="evidence" value="ECO:0007669"/>
    <property type="project" value="TreeGrafter"/>
</dbReference>
<dbReference type="InterPro" id="IPR004150">
    <property type="entry name" value="NAD_DNA_ligase_OB"/>
</dbReference>
<dbReference type="SUPFAM" id="SSF47781">
    <property type="entry name" value="RuvA domain 2-like"/>
    <property type="match status" value="1"/>
</dbReference>
<evidence type="ECO:0000256" key="1">
    <source>
        <dbReference type="ARBA" id="ARBA00004067"/>
    </source>
</evidence>
<dbReference type="SUPFAM" id="SSF52113">
    <property type="entry name" value="BRCT domain"/>
    <property type="match status" value="1"/>
</dbReference>
<dbReference type="InterPro" id="IPR041663">
    <property type="entry name" value="DisA/LigA_HHH"/>
</dbReference>
<dbReference type="Pfam" id="PF14520">
    <property type="entry name" value="HHH_5"/>
    <property type="match status" value="1"/>
</dbReference>
<feature type="active site" description="N6-AMP-lysine intermediate" evidence="15">
    <location>
        <position position="121"/>
    </location>
</feature>
<evidence type="ECO:0000256" key="15">
    <source>
        <dbReference type="HAMAP-Rule" id="MF_01588"/>
    </source>
</evidence>
<dbReference type="InParanoid" id="A0A0M9UC46"/>
<dbReference type="Gene3D" id="6.20.10.30">
    <property type="match status" value="1"/>
</dbReference>
<dbReference type="InterPro" id="IPR012340">
    <property type="entry name" value="NA-bd_OB-fold"/>
</dbReference>
<comment type="similarity">
    <text evidence="14 15">Belongs to the NAD-dependent DNA ligase family. LigA subfamily.</text>
</comment>
<sequence>MDIEHLSLEEARERAEKLRKLIEYHNYRYYVLDAPEISDAEYDALMNELRAIEEKFPELRTPDSPTQRVGAPPRDEFPKVTHAIPMLSLASVFHEEDVRKWYERVLRLSGREQVDVTVEPKIDGLAISLTYENGVLTLGATRGDGTTGEDVTPNVRTVKQIPLRIPVEGERRRLHDDMPPFPEVHEAPPLIEVRGEVYMRKDDFEELNRRQQEKGEPTFANPRNAAAGSLRQLDSRVTAQRPLSFFAYGVGRVEGVTLRTQWDVLGYLGALGFPINPDARHFDDFEAALAYAKAWMQRREELDYEVDGVVFKVNDLALWETLGVAGREPRYAVALKFPPSEAVTILKDIVVTVGRTGRLVPNAVLEPVEIGGVTVSHATLHNEDYVLERDLRIGDHVVVRRAGDVIPQVVRPIPELRTGKEKPWRMPKTCPACGEPVTRPEGEVDYYCTNVACPAQLVRRVEHFVSRGAMDIEGFGSKQAQKFVELGLLHDPADIYYLTKEQILQVEGFAEKSADNLLRAIEASKTRGLARLLFALGIRYVGSTVAHLLARHYRTLDDIMQAPQAELEQIEGIGPRTAASIVEWFSHEPNRNMIEKLRRAGVSFQSLEYVAPEEAQPRPLEGLTFVITGTLHSMTREEAKARLEALGAKVASSVSRKTSYLIVGEEPGSKLQKAQQLGVPTIDEATFLRLLEEGRDALP</sequence>
<keyword evidence="11 15" id="KW-0234">DNA repair</keyword>
<dbReference type="InterPro" id="IPR013840">
    <property type="entry name" value="DNAligase_N"/>
</dbReference>
<feature type="binding site" evidence="15">
    <location>
        <position position="142"/>
    </location>
    <ligand>
        <name>NAD(+)</name>
        <dbReference type="ChEBI" id="CHEBI:57540"/>
    </ligand>
</feature>
<dbReference type="PROSITE" id="PS01055">
    <property type="entry name" value="DNA_LIGASE_N1"/>
    <property type="match status" value="1"/>
</dbReference>
<dbReference type="CDD" id="cd00114">
    <property type="entry name" value="LIGANc"/>
    <property type="match status" value="1"/>
</dbReference>
<dbReference type="InterPro" id="IPR004149">
    <property type="entry name" value="Znf_DNAligase_C4"/>
</dbReference>
<keyword evidence="10 15" id="KW-0520">NAD</keyword>
<evidence type="ECO:0000256" key="2">
    <source>
        <dbReference type="ARBA" id="ARBA00012722"/>
    </source>
</evidence>
<dbReference type="GO" id="GO:0003911">
    <property type="term" value="F:DNA ligase (NAD+) activity"/>
    <property type="evidence" value="ECO:0007669"/>
    <property type="project" value="UniProtKB-UniRule"/>
</dbReference>
<feature type="binding site" evidence="15">
    <location>
        <position position="336"/>
    </location>
    <ligand>
        <name>NAD(+)</name>
        <dbReference type="ChEBI" id="CHEBI:57540"/>
    </ligand>
</feature>
<dbReference type="FunFam" id="2.40.50.140:FF:000012">
    <property type="entry name" value="DNA ligase"/>
    <property type="match status" value="1"/>
</dbReference>
<dbReference type="PROSITE" id="PS50172">
    <property type="entry name" value="BRCT"/>
    <property type="match status" value="1"/>
</dbReference>
<dbReference type="NCBIfam" id="NF005932">
    <property type="entry name" value="PRK07956.1"/>
    <property type="match status" value="1"/>
</dbReference>
<evidence type="ECO:0000313" key="20">
    <source>
        <dbReference type="Proteomes" id="UP000050502"/>
    </source>
</evidence>
<accession>A0A0M9UC46</accession>
<evidence type="ECO:0000313" key="17">
    <source>
        <dbReference type="EMBL" id="GAP62467.1"/>
    </source>
</evidence>